<organism evidence="1">
    <name type="scientific">freshwater metagenome</name>
    <dbReference type="NCBI Taxonomy" id="449393"/>
    <lineage>
        <taxon>unclassified sequences</taxon>
        <taxon>metagenomes</taxon>
        <taxon>ecological metagenomes</taxon>
    </lineage>
</organism>
<protein>
    <submittedName>
        <fullName evidence="1">Unannotated protein</fullName>
    </submittedName>
</protein>
<dbReference type="PRINTS" id="PR00413">
    <property type="entry name" value="HADHALOGNASE"/>
</dbReference>
<reference evidence="1" key="1">
    <citation type="submission" date="2020-05" db="EMBL/GenBank/DDBJ databases">
        <authorList>
            <person name="Chiriac C."/>
            <person name="Salcher M."/>
            <person name="Ghai R."/>
            <person name="Kavagutti S V."/>
        </authorList>
    </citation>
    <scope>NUCLEOTIDE SEQUENCE</scope>
</reference>
<gene>
    <name evidence="1" type="ORF">UFOPK3564_03741</name>
</gene>
<dbReference type="PANTHER" id="PTHR47829">
    <property type="entry name" value="HYDROLASE, PUTATIVE (AFU_ORTHOLOGUE AFUA_1G12880)-RELATED"/>
    <property type="match status" value="1"/>
</dbReference>
<evidence type="ECO:0000313" key="1">
    <source>
        <dbReference type="EMBL" id="CAB4955576.1"/>
    </source>
</evidence>
<accession>A0A6J7KI76</accession>
<dbReference type="InterPro" id="IPR023214">
    <property type="entry name" value="HAD_sf"/>
</dbReference>
<dbReference type="SUPFAM" id="SSF56784">
    <property type="entry name" value="HAD-like"/>
    <property type="match status" value="1"/>
</dbReference>
<name>A0A6J7KI76_9ZZZZ</name>
<sequence>MSAGAPDGSAADAAGDAPDGPVRPRGLLIDFGGVLTTNVFEAFGDFAEAEGLERDAIGQLFKTDREARNLLKDLESGTIDTVAFGPPFVARAGLGPDRADGVVTRMFSALRSDVAMADAVRAARRAGIRTGLISNSWGDGMAYDQALLDEAFDGVVLSHEERMRKPAPEIFVIGAERIGLRPEECVFVDDLPFNLPPAEELGMTTVLHRDAAETVPRLEELFGVPLR</sequence>
<proteinExistence type="predicted"/>
<dbReference type="Pfam" id="PF00702">
    <property type="entry name" value="Hydrolase"/>
    <property type="match status" value="1"/>
</dbReference>
<dbReference type="NCBIfam" id="TIGR01509">
    <property type="entry name" value="HAD-SF-IA-v3"/>
    <property type="match status" value="1"/>
</dbReference>
<dbReference type="Gene3D" id="1.10.150.240">
    <property type="entry name" value="Putative phosphatase, domain 2"/>
    <property type="match status" value="1"/>
</dbReference>
<dbReference type="SFLD" id="SFLDS00003">
    <property type="entry name" value="Haloacid_Dehalogenase"/>
    <property type="match status" value="1"/>
</dbReference>
<dbReference type="InterPro" id="IPR036412">
    <property type="entry name" value="HAD-like_sf"/>
</dbReference>
<dbReference type="PANTHER" id="PTHR47829:SF1">
    <property type="entry name" value="HAD FAMILY PHOSPHATASE"/>
    <property type="match status" value="1"/>
</dbReference>
<dbReference type="Gene3D" id="3.40.50.1000">
    <property type="entry name" value="HAD superfamily/HAD-like"/>
    <property type="match status" value="1"/>
</dbReference>
<dbReference type="EMBL" id="CAFBMK010000396">
    <property type="protein sequence ID" value="CAB4955576.1"/>
    <property type="molecule type" value="Genomic_DNA"/>
</dbReference>
<dbReference type="InterPro" id="IPR006439">
    <property type="entry name" value="HAD-SF_hydro_IA"/>
</dbReference>
<dbReference type="AlphaFoldDB" id="A0A6J7KI76"/>
<dbReference type="InterPro" id="IPR052898">
    <property type="entry name" value="ACAD10-like"/>
</dbReference>
<dbReference type="SFLD" id="SFLDG01129">
    <property type="entry name" value="C1.5:_HAD__Beta-PGM__Phosphata"/>
    <property type="match status" value="1"/>
</dbReference>
<dbReference type="InterPro" id="IPR023198">
    <property type="entry name" value="PGP-like_dom2"/>
</dbReference>